<dbReference type="NCBIfam" id="TIGR03930">
    <property type="entry name" value="WXG100_ESAT6"/>
    <property type="match status" value="1"/>
</dbReference>
<gene>
    <name evidence="2" type="ORF">GCM10011509_34520</name>
</gene>
<evidence type="ECO:0000313" key="2">
    <source>
        <dbReference type="EMBL" id="GGK83173.1"/>
    </source>
</evidence>
<dbReference type="Gene3D" id="1.10.287.1060">
    <property type="entry name" value="ESAT-6-like"/>
    <property type="match status" value="1"/>
</dbReference>
<comment type="similarity">
    <text evidence="1">Belongs to the WXG100 family.</text>
</comment>
<dbReference type="EMBL" id="BMLB01000008">
    <property type="protein sequence ID" value="GGK83173.1"/>
    <property type="molecule type" value="Genomic_DNA"/>
</dbReference>
<reference evidence="3" key="1">
    <citation type="journal article" date="2019" name="Int. J. Syst. Evol. Microbiol.">
        <title>The Global Catalogue of Microorganisms (GCM) 10K type strain sequencing project: providing services to taxonomists for standard genome sequencing and annotation.</title>
        <authorList>
            <consortium name="The Broad Institute Genomics Platform"/>
            <consortium name="The Broad Institute Genome Sequencing Center for Infectious Disease"/>
            <person name="Wu L."/>
            <person name="Ma J."/>
        </authorList>
    </citation>
    <scope>NUCLEOTIDE SEQUENCE [LARGE SCALE GENOMIC DNA]</scope>
    <source>
        <strain evidence="3">CGMCC 1.5362</strain>
    </source>
</reference>
<protein>
    <recommendedName>
        <fullName evidence="1">ESAT-6-like protein</fullName>
    </recommendedName>
</protein>
<dbReference type="Pfam" id="PF06013">
    <property type="entry name" value="WXG100"/>
    <property type="match status" value="1"/>
</dbReference>
<comment type="caution">
    <text evidence="2">The sequence shown here is derived from an EMBL/GenBank/DDBJ whole genome shotgun (WGS) entry which is preliminary data.</text>
</comment>
<dbReference type="InterPro" id="IPR010310">
    <property type="entry name" value="T7SS_ESAT-6-like"/>
</dbReference>
<dbReference type="RefSeq" id="WP_022919980.1">
    <property type="nucleotide sequence ID" value="NZ_BMLB01000008.1"/>
</dbReference>
<accession>A0ABQ2FCM5</accession>
<dbReference type="InterPro" id="IPR036689">
    <property type="entry name" value="ESAT-6-like_sf"/>
</dbReference>
<evidence type="ECO:0000313" key="3">
    <source>
        <dbReference type="Proteomes" id="UP000662111"/>
    </source>
</evidence>
<sequence length="98" mass="10770">MSNHFAVDTARIAAASGDIERIAGSIEAEVRAMMATLVALQDCWQGSASARFQAVMQDWKATEERVTASLQQVSSTLRLTGQDYEQVEQTNRMRFTAG</sequence>
<keyword evidence="3" id="KW-1185">Reference proteome</keyword>
<dbReference type="Proteomes" id="UP000662111">
    <property type="component" value="Unassembled WGS sequence"/>
</dbReference>
<dbReference type="SUPFAM" id="SSF140453">
    <property type="entry name" value="EsxAB dimer-like"/>
    <property type="match status" value="1"/>
</dbReference>
<organism evidence="2 3">
    <name type="scientific">Ornithinimicrobium pekingense</name>
    <dbReference type="NCBI Taxonomy" id="384677"/>
    <lineage>
        <taxon>Bacteria</taxon>
        <taxon>Bacillati</taxon>
        <taxon>Actinomycetota</taxon>
        <taxon>Actinomycetes</taxon>
        <taxon>Micrococcales</taxon>
        <taxon>Ornithinimicrobiaceae</taxon>
        <taxon>Ornithinimicrobium</taxon>
    </lineage>
</organism>
<evidence type="ECO:0000256" key="1">
    <source>
        <dbReference type="RuleBase" id="RU362001"/>
    </source>
</evidence>
<proteinExistence type="inferred from homology"/>
<name>A0ABQ2FCM5_9MICO</name>